<dbReference type="InterPro" id="IPR007815">
    <property type="entry name" value="Emycin_Estase"/>
</dbReference>
<evidence type="ECO:0000313" key="1">
    <source>
        <dbReference type="EMBL" id="KAG8470215.1"/>
    </source>
</evidence>
<dbReference type="PANTHER" id="PTHR31299:SF0">
    <property type="entry name" value="ESTERASE, PUTATIVE (AFU_ORTHOLOGUE AFUA_1G05850)-RELATED"/>
    <property type="match status" value="1"/>
</dbReference>
<sequence>MARSRAAADMTVSATLLHNVRELARPLATPSDLDPLLQRVGDARVVMLGEASHGTREFYKWRTAITQRLVEEKGFRFVGVEGDWLDCCRVNRYVKGYAGAAPDASSALETFRRWPTWMWANEEARELVEWMRARNEGRPEAERVGFYGLDVYGLWDSLRALVKFLKERGAPASHAAQSALRCFERFGENIQDYARATVLVPASCEKEAVDLLRRVREAGLAPKADGDEGHEAPLAAELNAMVVRNAEAYYRTMVRSDAQSWNIRDGHMTDTLDKLLDHHGPSAKAIVWAHNTHIGDARYTDMAQSKKFNLGQLGREKYGEENVVLVGFGTHRGEVIAGGAWDDPWQAMRVPEARDGSWEDVVHRATDGADALIVMPKSKPAAGELCAWRGNRAIGVVFRPPSEHLGNYVPTVLAKRYDALVFIDRTHALRPLFAPDAAKLTESDEETETYPTGV</sequence>
<dbReference type="Pfam" id="PF05139">
    <property type="entry name" value="Erythro_esteras"/>
    <property type="match status" value="1"/>
</dbReference>
<protein>
    <recommendedName>
        <fullName evidence="3">Erythromycin esterase</fullName>
    </recommendedName>
</protein>
<dbReference type="Gene3D" id="3.30.1870.10">
    <property type="entry name" value="EreA-like, domain 2"/>
    <property type="match status" value="1"/>
</dbReference>
<dbReference type="SUPFAM" id="SSF159501">
    <property type="entry name" value="EreA/ChaN-like"/>
    <property type="match status" value="1"/>
</dbReference>
<dbReference type="PIRSF" id="PIRSF036794">
    <property type="entry name" value="UCP_erythr_ester"/>
    <property type="match status" value="1"/>
</dbReference>
<reference evidence="1" key="1">
    <citation type="submission" date="2021-05" db="EMBL/GenBank/DDBJ databases">
        <title>The genome of the haptophyte Pavlova lutheri (Diacronema luteri, Pavlovales) - a model for lipid biosynthesis in eukaryotic algae.</title>
        <authorList>
            <person name="Hulatt C.J."/>
            <person name="Posewitz M.C."/>
        </authorList>
    </citation>
    <scope>NUCLEOTIDE SEQUENCE</scope>
    <source>
        <strain evidence="1">NIVA-4/92</strain>
    </source>
</reference>
<dbReference type="GO" id="GO:0046677">
    <property type="term" value="P:response to antibiotic"/>
    <property type="evidence" value="ECO:0007669"/>
    <property type="project" value="InterPro"/>
</dbReference>
<dbReference type="AlphaFoldDB" id="A0A8J5Y2I4"/>
<dbReference type="OrthoDB" id="413649at2759"/>
<dbReference type="Gene3D" id="3.40.1660.10">
    <property type="entry name" value="EreA-like (biosynthetic domain)"/>
    <property type="match status" value="1"/>
</dbReference>
<accession>A0A8J5Y2I4</accession>
<dbReference type="Proteomes" id="UP000751190">
    <property type="component" value="Unassembled WGS sequence"/>
</dbReference>
<proteinExistence type="predicted"/>
<dbReference type="InterPro" id="IPR014622">
    <property type="entry name" value="UCP036794_erythomycin"/>
</dbReference>
<name>A0A8J5Y2I4_DIALT</name>
<dbReference type="InterPro" id="IPR052036">
    <property type="entry name" value="Hydrolase/PRTase-associated"/>
</dbReference>
<comment type="caution">
    <text evidence="1">The sequence shown here is derived from an EMBL/GenBank/DDBJ whole genome shotgun (WGS) entry which is preliminary data.</text>
</comment>
<keyword evidence="2" id="KW-1185">Reference proteome</keyword>
<dbReference type="CDD" id="cd14728">
    <property type="entry name" value="Ere-like"/>
    <property type="match status" value="1"/>
</dbReference>
<organism evidence="1 2">
    <name type="scientific">Diacronema lutheri</name>
    <name type="common">Unicellular marine alga</name>
    <name type="synonym">Monochrysis lutheri</name>
    <dbReference type="NCBI Taxonomy" id="2081491"/>
    <lineage>
        <taxon>Eukaryota</taxon>
        <taxon>Haptista</taxon>
        <taxon>Haptophyta</taxon>
        <taxon>Pavlovophyceae</taxon>
        <taxon>Pavlovales</taxon>
        <taxon>Pavlovaceae</taxon>
        <taxon>Diacronema</taxon>
    </lineage>
</organism>
<gene>
    <name evidence="1" type="ORF">KFE25_008636</name>
</gene>
<dbReference type="EMBL" id="JAGTXO010000001">
    <property type="protein sequence ID" value="KAG8470215.1"/>
    <property type="molecule type" value="Genomic_DNA"/>
</dbReference>
<evidence type="ECO:0008006" key="3">
    <source>
        <dbReference type="Google" id="ProtNLM"/>
    </source>
</evidence>
<dbReference type="PANTHER" id="PTHR31299">
    <property type="entry name" value="ESTERASE, PUTATIVE (AFU_ORTHOLOGUE AFUA_1G05850)-RELATED"/>
    <property type="match status" value="1"/>
</dbReference>
<dbReference type="OMA" id="RQSHYYH"/>
<evidence type="ECO:0000313" key="2">
    <source>
        <dbReference type="Proteomes" id="UP000751190"/>
    </source>
</evidence>